<comment type="caution">
    <text evidence="1">The sequence shown here is derived from an EMBL/GenBank/DDBJ whole genome shotgun (WGS) entry which is preliminary data.</text>
</comment>
<protein>
    <submittedName>
        <fullName evidence="1">Uncharacterized protein</fullName>
    </submittedName>
</protein>
<keyword evidence="2" id="KW-1185">Reference proteome</keyword>
<reference evidence="1 2" key="1">
    <citation type="journal article" date="2022" name="Hortic Res">
        <title>A haplotype resolved chromosomal level avocado genome allows analysis of novel avocado genes.</title>
        <authorList>
            <person name="Nath O."/>
            <person name="Fletcher S.J."/>
            <person name="Hayward A."/>
            <person name="Shaw L.M."/>
            <person name="Masouleh A.K."/>
            <person name="Furtado A."/>
            <person name="Henry R.J."/>
            <person name="Mitter N."/>
        </authorList>
    </citation>
    <scope>NUCLEOTIDE SEQUENCE [LARGE SCALE GENOMIC DNA]</scope>
    <source>
        <strain evidence="2">cv. Hass</strain>
    </source>
</reference>
<dbReference type="EMBL" id="CM056815">
    <property type="protein sequence ID" value="KAJ8629976.1"/>
    <property type="molecule type" value="Genomic_DNA"/>
</dbReference>
<organism evidence="1 2">
    <name type="scientific">Persea americana</name>
    <name type="common">Avocado</name>
    <dbReference type="NCBI Taxonomy" id="3435"/>
    <lineage>
        <taxon>Eukaryota</taxon>
        <taxon>Viridiplantae</taxon>
        <taxon>Streptophyta</taxon>
        <taxon>Embryophyta</taxon>
        <taxon>Tracheophyta</taxon>
        <taxon>Spermatophyta</taxon>
        <taxon>Magnoliopsida</taxon>
        <taxon>Magnoliidae</taxon>
        <taxon>Laurales</taxon>
        <taxon>Lauraceae</taxon>
        <taxon>Persea</taxon>
    </lineage>
</organism>
<gene>
    <name evidence="1" type="ORF">MRB53_023299</name>
</gene>
<evidence type="ECO:0000313" key="2">
    <source>
        <dbReference type="Proteomes" id="UP001234297"/>
    </source>
</evidence>
<evidence type="ECO:0000313" key="1">
    <source>
        <dbReference type="EMBL" id="KAJ8629976.1"/>
    </source>
</evidence>
<accession>A0ACC2L9U6</accession>
<dbReference type="Proteomes" id="UP001234297">
    <property type="component" value="Chromosome 7"/>
</dbReference>
<name>A0ACC2L9U6_PERAE</name>
<proteinExistence type="predicted"/>
<sequence length="147" mass="16508">MPRNLQEVLERRRSNWLRDPAIDPASSSGDEKRQGQTTEREGEKKGYGWALVNEKSICKEMEASESLLRRRRRADSMPSPPGPLKHLIDMRVKKTRVNRSNTIRGDQLSSSMRTRGGEQQMQEGRGPLAPTREGITGSVPAMLGVPL</sequence>